<evidence type="ECO:0000313" key="1">
    <source>
        <dbReference type="EMBL" id="ESP92937.1"/>
    </source>
</evidence>
<gene>
    <name evidence="1" type="ORF">PL2TA16_03568</name>
</gene>
<proteinExistence type="predicted"/>
<evidence type="ECO:0000313" key="2">
    <source>
        <dbReference type="Proteomes" id="UP000017820"/>
    </source>
</evidence>
<reference evidence="1 2" key="1">
    <citation type="submission" date="2013-07" db="EMBL/GenBank/DDBJ databases">
        <title>Draft genome sequence of Pseudoalteromonas luteoviolacea 2ta16.</title>
        <authorList>
            <person name="Allen E.E."/>
            <person name="Azam F."/>
            <person name="Podell S."/>
        </authorList>
    </citation>
    <scope>NUCLEOTIDE SEQUENCE [LARGE SCALE GENOMIC DNA]</scope>
    <source>
        <strain evidence="1 2">2ta16</strain>
    </source>
</reference>
<dbReference type="EMBL" id="AUSV01000038">
    <property type="protein sequence ID" value="ESP92937.1"/>
    <property type="molecule type" value="Genomic_DNA"/>
</dbReference>
<accession>V4JCY5</accession>
<sequence length="35" mass="4049">MNFNFENSLRNSELISGTEVQNVIYGERCEYGSFT</sequence>
<dbReference type="Proteomes" id="UP000017820">
    <property type="component" value="Unassembled WGS sequence"/>
</dbReference>
<name>V4JCY5_PSEL2</name>
<protein>
    <submittedName>
        <fullName evidence="1">Uncharacterized protein</fullName>
    </submittedName>
</protein>
<dbReference type="AlphaFoldDB" id="V4JCY5"/>
<organism evidence="1 2">
    <name type="scientific">Pseudoalteromonas luteoviolacea (strain 2ta16)</name>
    <dbReference type="NCBI Taxonomy" id="1353533"/>
    <lineage>
        <taxon>Bacteria</taxon>
        <taxon>Pseudomonadati</taxon>
        <taxon>Pseudomonadota</taxon>
        <taxon>Gammaproteobacteria</taxon>
        <taxon>Alteromonadales</taxon>
        <taxon>Pseudoalteromonadaceae</taxon>
        <taxon>Pseudoalteromonas</taxon>
    </lineage>
</organism>
<comment type="caution">
    <text evidence="1">The sequence shown here is derived from an EMBL/GenBank/DDBJ whole genome shotgun (WGS) entry which is preliminary data.</text>
</comment>